<organism evidence="1 2">
    <name type="scientific">Caballeronia arvi</name>
    <dbReference type="NCBI Taxonomy" id="1777135"/>
    <lineage>
        <taxon>Bacteria</taxon>
        <taxon>Pseudomonadati</taxon>
        <taxon>Pseudomonadota</taxon>
        <taxon>Betaproteobacteria</taxon>
        <taxon>Burkholderiales</taxon>
        <taxon>Burkholderiaceae</taxon>
        <taxon>Caballeronia</taxon>
    </lineage>
</organism>
<evidence type="ECO:0000313" key="1">
    <source>
        <dbReference type="EMBL" id="SAL88179.1"/>
    </source>
</evidence>
<dbReference type="AlphaFoldDB" id="A0A158L597"/>
<dbReference type="Proteomes" id="UP000055019">
    <property type="component" value="Unassembled WGS sequence"/>
</dbReference>
<comment type="caution">
    <text evidence="1">The sequence shown here is derived from an EMBL/GenBank/DDBJ whole genome shotgun (WGS) entry which is preliminary data.</text>
</comment>
<sequence length="173" mass="19673">MVPFRGSMSSLIKSPDRLLVLSVQLRLENRRFAHIVPRKWINSEDVVEFDTDWRTLGKHRIRLRSAKGFPTEVMHQLAEVTRTAVDNNMSARARVVDIVFRQEKTYDITIGSTVAEDRICAPQLEAALATVMGLVSDQVNIFVRIVAQEEVDLHFGVYERMLAEKVGTVPPIQ</sequence>
<protein>
    <submittedName>
        <fullName evidence="1">Uncharacterized protein</fullName>
    </submittedName>
</protein>
<accession>A0A158L597</accession>
<reference evidence="1" key="1">
    <citation type="submission" date="2016-01" db="EMBL/GenBank/DDBJ databases">
        <authorList>
            <person name="Peeters C."/>
        </authorList>
    </citation>
    <scope>NUCLEOTIDE SEQUENCE [LARGE SCALE GENOMIC DNA]</scope>
    <source>
        <strain evidence="1">LMG 29317</strain>
    </source>
</reference>
<gene>
    <name evidence="1" type="ORF">AWB74_08440</name>
</gene>
<evidence type="ECO:0000313" key="2">
    <source>
        <dbReference type="Proteomes" id="UP000055019"/>
    </source>
</evidence>
<proteinExistence type="predicted"/>
<dbReference type="EMBL" id="FCOM02000116">
    <property type="protein sequence ID" value="SAL88179.1"/>
    <property type="molecule type" value="Genomic_DNA"/>
</dbReference>
<name>A0A158L597_9BURK</name>
<keyword evidence="2" id="KW-1185">Reference proteome</keyword>